<dbReference type="Gene3D" id="1.10.287.470">
    <property type="entry name" value="Helix hairpin bin"/>
    <property type="match status" value="1"/>
</dbReference>
<dbReference type="GO" id="GO:1990281">
    <property type="term" value="C:efflux pump complex"/>
    <property type="evidence" value="ECO:0007669"/>
    <property type="project" value="TreeGrafter"/>
</dbReference>
<dbReference type="InterPro" id="IPR058637">
    <property type="entry name" value="YknX-like_C"/>
</dbReference>
<feature type="domain" description="YknX-like C-terminal permuted SH3-like" evidence="5">
    <location>
        <begin position="331"/>
        <end position="392"/>
    </location>
</feature>
<proteinExistence type="inferred from homology"/>
<dbReference type="InterPro" id="IPR058647">
    <property type="entry name" value="BSH_CzcB-like"/>
</dbReference>
<evidence type="ECO:0000256" key="2">
    <source>
        <dbReference type="SAM" id="Coils"/>
    </source>
</evidence>
<dbReference type="Proteomes" id="UP001189143">
    <property type="component" value="Unassembled WGS sequence"/>
</dbReference>
<dbReference type="PANTHER" id="PTHR30469:SF33">
    <property type="entry name" value="SLR1207 PROTEIN"/>
    <property type="match status" value="1"/>
</dbReference>
<dbReference type="Proteomes" id="UP000431451">
    <property type="component" value="Unassembled WGS sequence"/>
</dbReference>
<evidence type="ECO:0000313" key="9">
    <source>
        <dbReference type="EMBL" id="VCT82741.1"/>
    </source>
</evidence>
<evidence type="ECO:0000313" key="6">
    <source>
        <dbReference type="EMBL" id="CAG9703472.1"/>
    </source>
</evidence>
<dbReference type="Proteomes" id="UP000789738">
    <property type="component" value="Unassembled WGS sequence"/>
</dbReference>
<dbReference type="Gene3D" id="2.40.30.170">
    <property type="match status" value="1"/>
</dbReference>
<feature type="signal peptide" evidence="3">
    <location>
        <begin position="1"/>
        <end position="19"/>
    </location>
</feature>
<evidence type="ECO:0000313" key="7">
    <source>
        <dbReference type="EMBL" id="CAI3547251.1"/>
    </source>
</evidence>
<protein>
    <submittedName>
        <fullName evidence="9">Cobalt-zinc-cadmium resistance protein CzcB</fullName>
    </submittedName>
    <submittedName>
        <fullName evidence="8">Efflux RND transporter periplasmic adaptor subunit</fullName>
    </submittedName>
    <submittedName>
        <fullName evidence="6">Membrane fusion component</fullName>
    </submittedName>
</protein>
<keyword evidence="3" id="KW-0732">Signal</keyword>
<dbReference type="STRING" id="137838.GCA_001458595_00525"/>
<feature type="chain" id="PRO_5042694391" evidence="3">
    <location>
        <begin position="20"/>
        <end position="400"/>
    </location>
</feature>
<dbReference type="InterPro" id="IPR006143">
    <property type="entry name" value="RND_pump_MFP"/>
</dbReference>
<evidence type="ECO:0000256" key="1">
    <source>
        <dbReference type="ARBA" id="ARBA00009477"/>
    </source>
</evidence>
<dbReference type="Proteomes" id="UP000220840">
    <property type="component" value="Unassembled WGS sequence"/>
</dbReference>
<evidence type="ECO:0000313" key="10">
    <source>
        <dbReference type="Proteomes" id="UP000220840"/>
    </source>
</evidence>
<organism evidence="8 10">
    <name type="scientific">Clostridium neonatale</name>
    <dbReference type="NCBI Taxonomy" id="137838"/>
    <lineage>
        <taxon>Bacteria</taxon>
        <taxon>Bacillati</taxon>
        <taxon>Bacillota</taxon>
        <taxon>Clostridia</taxon>
        <taxon>Eubacteriales</taxon>
        <taxon>Clostridiaceae</taxon>
        <taxon>Clostridium</taxon>
    </lineage>
</organism>
<dbReference type="PANTHER" id="PTHR30469">
    <property type="entry name" value="MULTIDRUG RESISTANCE PROTEIN MDTA"/>
    <property type="match status" value="1"/>
</dbReference>
<evidence type="ECO:0000259" key="5">
    <source>
        <dbReference type="Pfam" id="PF25989"/>
    </source>
</evidence>
<dbReference type="EMBL" id="CAKJVE010000004">
    <property type="protein sequence ID" value="CAG9703472.1"/>
    <property type="molecule type" value="Genomic_DNA"/>
</dbReference>
<dbReference type="Gene3D" id="2.40.50.100">
    <property type="match status" value="1"/>
</dbReference>
<dbReference type="GeneID" id="68875612"/>
<comment type="similarity">
    <text evidence="1">Belongs to the membrane fusion protein (MFP) (TC 8.A.1) family.</text>
</comment>
<sequence length="400" mass="43074">MKKHLALVLVMLTALSLVGCGSKEIEIKEESIAVSVQAVKKGEIKNTNSFSGTTKLKDETDVSVEIGGTVESIKVEVGQEIHKGDVLLTIKGNDVQDGVNTARAAVESAKATSDSNIEQTKISLETALKNAQLAYDEAKRNYEIQTQLYNSDAISEDTYKQVEQGYNQAKQALDSAIKSYDELLPKVEEAGQKGVGQAKASYDSVARNLEKLTLTSPVDGIVTAKNCTENELIAQGSPAFTISNPSIIQIDLKITSNDIDKFVVGDKVKVTVNGEDAEGTIKTVPSVVNNSTSLYTVEVIADNSEGKIKGGMAADVEVTTENKNDTISVLKKAVFEEDNKKYVYVVTADNKAKKVEVQTGIETAERIEIKSGVNNKDTIVISGLSRIKDGSKLFTVVKED</sequence>
<evidence type="ECO:0000259" key="4">
    <source>
        <dbReference type="Pfam" id="PF25973"/>
    </source>
</evidence>
<feature type="coiled-coil region" evidence="2">
    <location>
        <begin position="121"/>
        <end position="148"/>
    </location>
</feature>
<keyword evidence="10" id="KW-1185">Reference proteome</keyword>
<dbReference type="SUPFAM" id="SSF111369">
    <property type="entry name" value="HlyD-like secretion proteins"/>
    <property type="match status" value="2"/>
</dbReference>
<reference evidence="6" key="3">
    <citation type="submission" date="2021-10" db="EMBL/GenBank/DDBJ databases">
        <authorList>
            <person name="Mesa V."/>
        </authorList>
    </citation>
    <scope>NUCLEOTIDE SEQUENCE</scope>
    <source>
        <strain evidence="6">CC3_PB</strain>
    </source>
</reference>
<dbReference type="Pfam" id="PF25973">
    <property type="entry name" value="BSH_CzcB"/>
    <property type="match status" value="1"/>
</dbReference>
<name>A0A2A7MCK4_9CLOT</name>
<gene>
    <name evidence="6" type="primary">yknX</name>
    <name evidence="9" type="synonym">czcB_1</name>
    <name evidence="7" type="ORF">CNEO2_160028</name>
    <name evidence="6" type="ORF">CNEO_40645</name>
    <name evidence="9" type="ORF">CNEONATNEC25_00301</name>
    <name evidence="8" type="ORF">CQ394_16725</name>
</gene>
<dbReference type="RefSeq" id="WP_058293482.1">
    <property type="nucleotide sequence ID" value="NZ_CAKJVD010000034.1"/>
</dbReference>
<evidence type="ECO:0000313" key="8">
    <source>
        <dbReference type="EMBL" id="PEG29582.1"/>
    </source>
</evidence>
<reference evidence="7" key="4">
    <citation type="submission" date="2022-10" db="EMBL/GenBank/DDBJ databases">
        <authorList>
            <person name="Aires J."/>
            <person name="Mesa V."/>
        </authorList>
    </citation>
    <scope>NUCLEOTIDE SEQUENCE</scope>
    <source>
        <strain evidence="7">Clostridium neonatale JD116</strain>
    </source>
</reference>
<reference evidence="8 10" key="1">
    <citation type="submission" date="2017-10" db="EMBL/GenBank/DDBJ databases">
        <title>Effective Description of Clostridium neonatale sp. nov. linked to necrotizing enterocolitis in neonates and a clarification of species assignable to the genus Clostridium (Prazmowski 1880) emend. Lawson and Rainey 2016.</title>
        <authorList>
            <person name="Bernard K."/>
            <person name="Burdz T."/>
            <person name="Wiebe D."/>
            <person name="Balcewich B."/>
            <person name="Alfa M."/>
            <person name="Bernier A.-M."/>
        </authorList>
    </citation>
    <scope>NUCLEOTIDE SEQUENCE [LARGE SCALE GENOMIC DNA]</scope>
    <source>
        <strain evidence="8 10">LCDC99A005</strain>
    </source>
</reference>
<dbReference type="OrthoDB" id="2541666at2"/>
<dbReference type="PROSITE" id="PS51257">
    <property type="entry name" value="PROKAR_LIPOPROTEIN"/>
    <property type="match status" value="1"/>
</dbReference>
<evidence type="ECO:0000256" key="3">
    <source>
        <dbReference type="SAM" id="SignalP"/>
    </source>
</evidence>
<dbReference type="Gene3D" id="2.40.420.20">
    <property type="match status" value="1"/>
</dbReference>
<dbReference type="EMBL" id="PDCJ01000003">
    <property type="protein sequence ID" value="PEG29582.1"/>
    <property type="molecule type" value="Genomic_DNA"/>
</dbReference>
<dbReference type="EMBL" id="CAMTCP010000077">
    <property type="protein sequence ID" value="CAI3547251.1"/>
    <property type="molecule type" value="Genomic_DNA"/>
</dbReference>
<accession>A0A2A7MCK4</accession>
<feature type="domain" description="CzcB-like barrel-sandwich hybrid" evidence="4">
    <location>
        <begin position="60"/>
        <end position="244"/>
    </location>
</feature>
<dbReference type="AlphaFoldDB" id="A0A2A7MCK4"/>
<dbReference type="EMBL" id="UWJD01000001">
    <property type="protein sequence ID" value="VCT82741.1"/>
    <property type="molecule type" value="Genomic_DNA"/>
</dbReference>
<reference evidence="9 11" key="2">
    <citation type="submission" date="2018-06" db="EMBL/GenBank/DDBJ databases">
        <authorList>
            <consortium name="IHU Genomes"/>
        </authorList>
    </citation>
    <scope>NUCLEOTIDE SEQUENCE [LARGE SCALE GENOMIC DNA]</scope>
    <source>
        <strain evidence="9 11">NEC25</strain>
    </source>
</reference>
<dbReference type="GO" id="GO:0015562">
    <property type="term" value="F:efflux transmembrane transporter activity"/>
    <property type="evidence" value="ECO:0007669"/>
    <property type="project" value="TreeGrafter"/>
</dbReference>
<dbReference type="Pfam" id="PF25989">
    <property type="entry name" value="YknX_C"/>
    <property type="match status" value="1"/>
</dbReference>
<dbReference type="NCBIfam" id="TIGR01730">
    <property type="entry name" value="RND_mfp"/>
    <property type="match status" value="1"/>
</dbReference>
<evidence type="ECO:0000313" key="11">
    <source>
        <dbReference type="Proteomes" id="UP000431451"/>
    </source>
</evidence>
<keyword evidence="2" id="KW-0175">Coiled coil</keyword>